<gene>
    <name evidence="3" type="ORF">LOX96_01350</name>
</gene>
<feature type="domain" description="tRNA-guanine(15) transglycosylase-like" evidence="2">
    <location>
        <begin position="173"/>
        <end position="275"/>
    </location>
</feature>
<dbReference type="InterPro" id="IPR002616">
    <property type="entry name" value="tRNA_ribo_trans-like"/>
</dbReference>
<dbReference type="PANTHER" id="PTHR43530">
    <property type="entry name" value="QUEUINE TRNA-RIBOSYLTRANSFERASE CATALYTIC SUBUNIT 1"/>
    <property type="match status" value="1"/>
</dbReference>
<evidence type="ECO:0000313" key="3">
    <source>
        <dbReference type="EMBL" id="MCL9682730.1"/>
    </source>
</evidence>
<name>A0A9X2I910_9GAMM</name>
<evidence type="ECO:0000256" key="1">
    <source>
        <dbReference type="ARBA" id="ARBA00022833"/>
    </source>
</evidence>
<keyword evidence="1" id="KW-0862">Zinc</keyword>
<dbReference type="InterPro" id="IPR036511">
    <property type="entry name" value="TGT-like_sf"/>
</dbReference>
<dbReference type="EMBL" id="JAJKBJ010000001">
    <property type="protein sequence ID" value="MCL9682730.1"/>
    <property type="molecule type" value="Genomic_DNA"/>
</dbReference>
<dbReference type="PANTHER" id="PTHR43530:SF1">
    <property type="entry name" value="QUEUINE TRNA-RIBOSYLTRANSFERASE CATALYTIC SUBUNIT 1"/>
    <property type="match status" value="1"/>
</dbReference>
<protein>
    <submittedName>
        <fullName evidence="3">Queuine tRNA-ribosyltransferase family protein</fullName>
    </submittedName>
</protein>
<dbReference type="Proteomes" id="UP001139721">
    <property type="component" value="Unassembled WGS sequence"/>
</dbReference>
<dbReference type="Gene3D" id="3.20.20.105">
    <property type="entry name" value="Queuine tRNA-ribosyltransferase-like"/>
    <property type="match status" value="2"/>
</dbReference>
<dbReference type="GO" id="GO:0006400">
    <property type="term" value="P:tRNA modification"/>
    <property type="evidence" value="ECO:0007669"/>
    <property type="project" value="InterPro"/>
</dbReference>
<sequence length="280" mass="31687">MLHAVQNFLPIMTSDAGLCLTAANWQEVNITSIALYLDSLLLKPGYELLKKIPNLSAYMGWSGAIILNAASLAANKEGIFTITSTYDGSKLKLTYAQLIEIILHLKPNAVILPRKIVQEFPQIWENWDESITPIIGVDDLLKQEVHRVHGVYFHWDNSLSRDAFLEQLKRWSHLPRYVTGHLSLELMTYLKEEGIEFLESNEPAASGMQGKVFCRKGVVDLTEDSTAMQFEVIDGECACPTCSQQLTKAYLHHLFLHTPLLCQRFLIQHNVYYALSYSGN</sequence>
<accession>A0A9X2I910</accession>
<comment type="caution">
    <text evidence="3">The sequence shown here is derived from an EMBL/GenBank/DDBJ whole genome shotgun (WGS) entry which is preliminary data.</text>
</comment>
<dbReference type="Pfam" id="PF01702">
    <property type="entry name" value="TGT"/>
    <property type="match status" value="1"/>
</dbReference>
<keyword evidence="4" id="KW-1185">Reference proteome</keyword>
<dbReference type="GO" id="GO:0008479">
    <property type="term" value="F:tRNA-guanosine(34) queuine transglycosylase activity"/>
    <property type="evidence" value="ECO:0007669"/>
    <property type="project" value="TreeGrafter"/>
</dbReference>
<proteinExistence type="predicted"/>
<dbReference type="AlphaFoldDB" id="A0A9X2I910"/>
<dbReference type="GO" id="GO:0005829">
    <property type="term" value="C:cytosol"/>
    <property type="evidence" value="ECO:0007669"/>
    <property type="project" value="TreeGrafter"/>
</dbReference>
<dbReference type="RefSeq" id="WP_250421322.1">
    <property type="nucleotide sequence ID" value="NZ_JAJKBJ010000001.1"/>
</dbReference>
<organism evidence="3 4">
    <name type="scientific">Legionella maioricensis</name>
    <dbReference type="NCBI Taxonomy" id="2896528"/>
    <lineage>
        <taxon>Bacteria</taxon>
        <taxon>Pseudomonadati</taxon>
        <taxon>Pseudomonadota</taxon>
        <taxon>Gammaproteobacteria</taxon>
        <taxon>Legionellales</taxon>
        <taxon>Legionellaceae</taxon>
        <taxon>Legionella</taxon>
    </lineage>
</organism>
<evidence type="ECO:0000313" key="4">
    <source>
        <dbReference type="Proteomes" id="UP001139721"/>
    </source>
</evidence>
<dbReference type="SUPFAM" id="SSF51713">
    <property type="entry name" value="tRNA-guanine transglycosylase"/>
    <property type="match status" value="1"/>
</dbReference>
<evidence type="ECO:0000259" key="2">
    <source>
        <dbReference type="Pfam" id="PF01702"/>
    </source>
</evidence>
<reference evidence="3" key="1">
    <citation type="submission" date="2021-11" db="EMBL/GenBank/DDBJ databases">
        <title>Legionella maioricencis sp. nov., a new species isolated from hot water samples in Mallorca.</title>
        <authorList>
            <person name="Crespi S."/>
            <person name="Drasar V."/>
            <person name="Salva-Serra F."/>
            <person name="Jaen-Luchoro D."/>
            <person name="Pineiro-Iglesias B."/>
            <person name="Aliaga F."/>
            <person name="Fernandez-Juarez V."/>
            <person name="Coll G."/>
            <person name="Moore E.R.B."/>
            <person name="Bennasar-Figueras A."/>
        </authorList>
    </citation>
    <scope>NUCLEOTIDE SEQUENCE</scope>
    <source>
        <strain evidence="3">HCPI-6</strain>
    </source>
</reference>